<feature type="domain" description="TauD/TfdA-like" evidence="7">
    <location>
        <begin position="9"/>
        <end position="271"/>
    </location>
</feature>
<sequence>MNPAAIRVDRLAAAVGAEISGIDLRERMTAEQLAVIRRIWLENGVVFVRDQQLTPDQFLAFAQAIGTPVEYPFVHGIAGYPTIIEVKKLEHEKVNFGGVWHTDTAYLDRPPMATLLLAREVPPQGGDTLFASQGAAYEALSDGMKRLLATLECVNSSDKADTSRTREDRIAEGGRTERRSYEAVHPAVRVHPETGQRALYMNAGHTVRFAGMTEAESAPLLDYLFEHQKKEEFTCRFRWHEGSLALWDNRCVQHYPVNDYHGHRRVMHRITLEGDVPKAASSSAAI</sequence>
<dbReference type="RefSeq" id="WP_145892833.1">
    <property type="nucleotide sequence ID" value="NZ_VOBQ01000008.1"/>
</dbReference>
<evidence type="ECO:0000259" key="7">
    <source>
        <dbReference type="Pfam" id="PF02668"/>
    </source>
</evidence>
<comment type="caution">
    <text evidence="8">The sequence shown here is derived from an EMBL/GenBank/DDBJ whole genome shotgun (WGS) entry which is preliminary data.</text>
</comment>
<keyword evidence="2" id="KW-0479">Metal-binding</keyword>
<dbReference type="AlphaFoldDB" id="A0A562ZS94"/>
<reference evidence="8 9" key="1">
    <citation type="submission" date="2019-07" db="EMBL/GenBank/DDBJ databases">
        <title>Caenimonas sedimenti sp. nov., isolated from activated sludge.</title>
        <authorList>
            <person name="Xu J."/>
        </authorList>
    </citation>
    <scope>NUCLEOTIDE SEQUENCE [LARGE SCALE GENOMIC DNA]</scope>
    <source>
        <strain evidence="8 9">HX-9-20</strain>
    </source>
</reference>
<dbReference type="InterPro" id="IPR051323">
    <property type="entry name" value="AtsK-like"/>
</dbReference>
<dbReference type="GO" id="GO:0046872">
    <property type="term" value="F:metal ion binding"/>
    <property type="evidence" value="ECO:0007669"/>
    <property type="project" value="UniProtKB-KW"/>
</dbReference>
<gene>
    <name evidence="8" type="ORF">FN976_09770</name>
</gene>
<evidence type="ECO:0000256" key="6">
    <source>
        <dbReference type="SAM" id="MobiDB-lite"/>
    </source>
</evidence>
<evidence type="ECO:0000256" key="3">
    <source>
        <dbReference type="ARBA" id="ARBA00022964"/>
    </source>
</evidence>
<dbReference type="Gene3D" id="3.60.130.10">
    <property type="entry name" value="Clavaminate synthase-like"/>
    <property type="match status" value="1"/>
</dbReference>
<comment type="similarity">
    <text evidence="1">Belongs to the TfdA dioxygenase family.</text>
</comment>
<dbReference type="OrthoDB" id="581608at2"/>
<keyword evidence="5" id="KW-0408">Iron</keyword>
<evidence type="ECO:0000256" key="4">
    <source>
        <dbReference type="ARBA" id="ARBA00023002"/>
    </source>
</evidence>
<accession>A0A562ZS94</accession>
<keyword evidence="3 8" id="KW-0223">Dioxygenase</keyword>
<evidence type="ECO:0000313" key="9">
    <source>
        <dbReference type="Proteomes" id="UP000318199"/>
    </source>
</evidence>
<dbReference type="PANTHER" id="PTHR30468:SF1">
    <property type="entry name" value="ALPHA-KETOGLUTARATE-DEPENDENT SULFONATE DIOXYGENASE"/>
    <property type="match status" value="1"/>
</dbReference>
<dbReference type="EMBL" id="VOBQ01000008">
    <property type="protein sequence ID" value="TWO71216.1"/>
    <property type="molecule type" value="Genomic_DNA"/>
</dbReference>
<dbReference type="GO" id="GO:0016706">
    <property type="term" value="F:2-oxoglutarate-dependent dioxygenase activity"/>
    <property type="evidence" value="ECO:0007669"/>
    <property type="project" value="TreeGrafter"/>
</dbReference>
<keyword evidence="9" id="KW-1185">Reference proteome</keyword>
<proteinExistence type="inferred from homology"/>
<evidence type="ECO:0000313" key="8">
    <source>
        <dbReference type="EMBL" id="TWO71216.1"/>
    </source>
</evidence>
<dbReference type="Proteomes" id="UP000318199">
    <property type="component" value="Unassembled WGS sequence"/>
</dbReference>
<name>A0A562ZS94_9BURK</name>
<feature type="region of interest" description="Disordered" evidence="6">
    <location>
        <begin position="159"/>
        <end position="182"/>
    </location>
</feature>
<dbReference type="Pfam" id="PF02668">
    <property type="entry name" value="TauD"/>
    <property type="match status" value="1"/>
</dbReference>
<dbReference type="PANTHER" id="PTHR30468">
    <property type="entry name" value="ALPHA-KETOGLUTARATE-DEPENDENT SULFONATE DIOXYGENASE"/>
    <property type="match status" value="1"/>
</dbReference>
<dbReference type="InterPro" id="IPR003819">
    <property type="entry name" value="TauD/TfdA-like"/>
</dbReference>
<keyword evidence="4" id="KW-0560">Oxidoreductase</keyword>
<dbReference type="InterPro" id="IPR042098">
    <property type="entry name" value="TauD-like_sf"/>
</dbReference>
<evidence type="ECO:0000256" key="2">
    <source>
        <dbReference type="ARBA" id="ARBA00022723"/>
    </source>
</evidence>
<evidence type="ECO:0000256" key="5">
    <source>
        <dbReference type="ARBA" id="ARBA00023004"/>
    </source>
</evidence>
<evidence type="ECO:0000256" key="1">
    <source>
        <dbReference type="ARBA" id="ARBA00005896"/>
    </source>
</evidence>
<organism evidence="8 9">
    <name type="scientific">Caenimonas sedimenti</name>
    <dbReference type="NCBI Taxonomy" id="2596921"/>
    <lineage>
        <taxon>Bacteria</taxon>
        <taxon>Pseudomonadati</taxon>
        <taxon>Pseudomonadota</taxon>
        <taxon>Betaproteobacteria</taxon>
        <taxon>Burkholderiales</taxon>
        <taxon>Comamonadaceae</taxon>
        <taxon>Caenimonas</taxon>
    </lineage>
</organism>
<dbReference type="GO" id="GO:0005737">
    <property type="term" value="C:cytoplasm"/>
    <property type="evidence" value="ECO:0007669"/>
    <property type="project" value="TreeGrafter"/>
</dbReference>
<protein>
    <submittedName>
        <fullName evidence="8">Taurine dioxygenase</fullName>
    </submittedName>
</protein>
<dbReference type="SUPFAM" id="SSF51197">
    <property type="entry name" value="Clavaminate synthase-like"/>
    <property type="match status" value="1"/>
</dbReference>